<dbReference type="OrthoDB" id="6466582at2"/>
<dbReference type="Pfam" id="PF13503">
    <property type="entry name" value="DUF4123"/>
    <property type="match status" value="1"/>
</dbReference>
<feature type="domain" description="DUF4123" evidence="1">
    <location>
        <begin position="18"/>
        <end position="138"/>
    </location>
</feature>
<evidence type="ECO:0000313" key="3">
    <source>
        <dbReference type="Proteomes" id="UP000005012"/>
    </source>
</evidence>
<gene>
    <name evidence="2" type="ordered locus">S70_06360</name>
</gene>
<evidence type="ECO:0000259" key="1">
    <source>
        <dbReference type="Pfam" id="PF13503"/>
    </source>
</evidence>
<name>A0A140NJT6_PROSM</name>
<dbReference type="RefSeq" id="WP_004927410.1">
    <property type="nucleotide sequence ID" value="NC_017731.1"/>
</dbReference>
<dbReference type="EMBL" id="CP003488">
    <property type="protein sequence ID" value="AFH93143.1"/>
    <property type="molecule type" value="Genomic_DNA"/>
</dbReference>
<dbReference type="InterPro" id="IPR025391">
    <property type="entry name" value="DUF4123"/>
</dbReference>
<dbReference type="GeneID" id="93518065"/>
<sequence>MRPTPWTTWLSEPHRDPVYLLLNTLAQPNPTDVLFANDWIEQAFPLYNGTPLAHLIAQSPWLVKLKPSAAVPLGQLLDRKGFSDPSWGWAYRSPMAWDAQLHHWQQRQLVKLDGEMVVLRLMDSRIANILIPSMREADWYVLMNPVHEVMLDTDTQPVCLISPARDRPPLIPELKVHPFTLGEHLQTAWENSETCIQLMAENLACELWENQPDNALALDTPVGQLHERLVGWLHISPILAGNVATRTLAQFTDYAQQLGWIPSTTEPS</sequence>
<dbReference type="Proteomes" id="UP000005012">
    <property type="component" value="Chromosome"/>
</dbReference>
<dbReference type="AlphaFoldDB" id="A0A140NJT6"/>
<proteinExistence type="predicted"/>
<dbReference type="PATRIC" id="fig|1157951.4.peg.1259"/>
<protein>
    <recommendedName>
        <fullName evidence="1">DUF4123 domain-containing protein</fullName>
    </recommendedName>
</protein>
<dbReference type="KEGG" id="psi:S70_06360"/>
<evidence type="ECO:0000313" key="2">
    <source>
        <dbReference type="EMBL" id="AFH93143.1"/>
    </source>
</evidence>
<reference evidence="2 3" key="1">
    <citation type="journal article" date="2012" name="J. Bacteriol.">
        <title>Complete Genome Sequence of Providencia stuartii Clinical Isolate MRSN 2154.</title>
        <authorList>
            <person name="Clifford R.J."/>
            <person name="Hang J."/>
            <person name="Riley M.C."/>
            <person name="Onmus-Leone F."/>
            <person name="Kuschner R.A."/>
            <person name="Lesho E.P."/>
            <person name="Waterman P.E."/>
        </authorList>
    </citation>
    <scope>NUCLEOTIDE SEQUENCE [LARGE SCALE GENOMIC DNA]</scope>
    <source>
        <strain evidence="2 3">MRSN 2154</strain>
    </source>
</reference>
<reference evidence="3" key="2">
    <citation type="submission" date="2012-04" db="EMBL/GenBank/DDBJ databases">
        <title>Complete genome sequence of Providencia stuartii clinical isolate MRSN 2154.</title>
        <authorList>
            <person name="Clifford R.J."/>
            <person name="Hang J."/>
            <person name="Riley M.C."/>
            <person name="Onmus-Leone F."/>
            <person name="Kuschner R.A."/>
            <person name="Lesho E.P."/>
            <person name="Waterman P.E."/>
        </authorList>
    </citation>
    <scope>NUCLEOTIDE SEQUENCE [LARGE SCALE GENOMIC DNA]</scope>
    <source>
        <strain evidence="3">MRSN 2154</strain>
    </source>
</reference>
<accession>A0A140NJT6</accession>
<dbReference type="HOGENOM" id="CLU_1085673_0_0_6"/>
<organism evidence="2 3">
    <name type="scientific">Providencia stuartii (strain MRSN 2154)</name>
    <dbReference type="NCBI Taxonomy" id="1157951"/>
    <lineage>
        <taxon>Bacteria</taxon>
        <taxon>Pseudomonadati</taxon>
        <taxon>Pseudomonadota</taxon>
        <taxon>Gammaproteobacteria</taxon>
        <taxon>Enterobacterales</taxon>
        <taxon>Morganellaceae</taxon>
        <taxon>Providencia</taxon>
    </lineage>
</organism>